<dbReference type="InterPro" id="IPR045626">
    <property type="entry name" value="PGDH_ASB_dom"/>
</dbReference>
<evidence type="ECO:0000256" key="1">
    <source>
        <dbReference type="ARBA" id="ARBA00005216"/>
    </source>
</evidence>
<sequence length="536" mass="57594">MIKLLVSDELSKEGLDMLRKGGAVEVDAKPNIPHDELVKIIGDYDALVIRSGTKVTEDVIEAGKKLKVVGRAGVGVDNVDVNAATKKGILVMNTPAANIISAAEHTMAMMLSLARNVVPANVSLKAGEWKRSKFTGIELNGKTLGIIGIGRVGGEVAKRSKSFGMKLIGYDPYISPEVAVKLGVRLMSLEEVVEQADIITIHAALTPGTFHLINKDLISKMKPTAMILNVARGELIDSQALYDALKEKKIAGAAIDVFEQEPPTGSPLLTLDNIVVTPHLGASTKEAQEKVSVEMAEAVMSFLVDHKIKNAINAPVRGMDPKVLPFISVAERLGAFAVQLVDAPVSKINVTVYGDLASVDTKMITVSALMGVLSNLSTESPNIINASYIAKEKGIQVMESKVEDSKRYVNMISVSIESENCKREVRGTAFPESEPRLLGIDDFDLDIPLEGDFLLSAHADVPGIIGRVGAILGDKGINIARMGLGRKDKGGNALLLISVDTPVSLDLIKEMNQVKDFKEVRTIKLSGLDSREYLQF</sequence>
<dbReference type="PROSITE" id="PS00671">
    <property type="entry name" value="D_2_HYDROXYACID_DH_3"/>
    <property type="match status" value="1"/>
</dbReference>
<dbReference type="EC" id="1.1.1.95" evidence="3 9"/>
<protein>
    <recommendedName>
        <fullName evidence="4 9">D-3-phosphoglycerate dehydrogenase</fullName>
        <ecNumber evidence="3 9">1.1.1.95</ecNumber>
    </recommendedName>
</protein>
<organism evidence="11 12">
    <name type="scientific">Candidatus Methanomassiliicoccus intestinalis</name>
    <dbReference type="NCBI Taxonomy" id="1406512"/>
    <lineage>
        <taxon>Archaea</taxon>
        <taxon>Methanobacteriati</taxon>
        <taxon>Thermoplasmatota</taxon>
        <taxon>Thermoplasmata</taxon>
        <taxon>Methanomassiliicoccales</taxon>
        <taxon>Methanomassiliicoccaceae</taxon>
        <taxon>Methanomassiliicoccus</taxon>
    </lineage>
</organism>
<dbReference type="InterPro" id="IPR029009">
    <property type="entry name" value="ASB_dom_sf"/>
</dbReference>
<dbReference type="AlphaFoldDB" id="A0A8J8TE28"/>
<evidence type="ECO:0000313" key="12">
    <source>
        <dbReference type="Proteomes" id="UP000752814"/>
    </source>
</evidence>
<dbReference type="GO" id="GO:0004617">
    <property type="term" value="F:phosphoglycerate dehydrogenase activity"/>
    <property type="evidence" value="ECO:0007669"/>
    <property type="project" value="UniProtKB-UniRule"/>
</dbReference>
<reference evidence="11" key="1">
    <citation type="submission" date="2016-03" db="EMBL/GenBank/DDBJ databases">
        <authorList>
            <person name="Borrel G."/>
            <person name="Mccann A."/>
            <person name="O'Toole P.W."/>
        </authorList>
    </citation>
    <scope>NUCLEOTIDE SEQUENCE</scope>
    <source>
        <strain evidence="11">183</strain>
    </source>
</reference>
<name>A0A8J8TE28_9ARCH</name>
<gene>
    <name evidence="11" type="ORF">A3207_03790</name>
</gene>
<evidence type="ECO:0000256" key="5">
    <source>
        <dbReference type="ARBA" id="ARBA00023002"/>
    </source>
</evidence>
<dbReference type="EMBL" id="LVVT01000022">
    <property type="protein sequence ID" value="TQS81534.1"/>
    <property type="molecule type" value="Genomic_DNA"/>
</dbReference>
<dbReference type="SUPFAM" id="SSF143548">
    <property type="entry name" value="Serine metabolism enzymes domain"/>
    <property type="match status" value="1"/>
</dbReference>
<evidence type="ECO:0000256" key="9">
    <source>
        <dbReference type="RuleBase" id="RU363003"/>
    </source>
</evidence>
<dbReference type="InterPro" id="IPR002912">
    <property type="entry name" value="ACT_dom"/>
</dbReference>
<dbReference type="PANTHER" id="PTHR42938:SF47">
    <property type="entry name" value="HYDROXYPYRUVATE REDUCTASE"/>
    <property type="match status" value="1"/>
</dbReference>
<dbReference type="GO" id="GO:0006564">
    <property type="term" value="P:L-serine biosynthetic process"/>
    <property type="evidence" value="ECO:0007669"/>
    <property type="project" value="UniProtKB-UniRule"/>
</dbReference>
<dbReference type="Pfam" id="PF00389">
    <property type="entry name" value="2-Hacid_dh"/>
    <property type="match status" value="1"/>
</dbReference>
<dbReference type="RefSeq" id="WP_400153571.1">
    <property type="nucleotide sequence ID" value="NZ_CAYAYA010000022.1"/>
</dbReference>
<dbReference type="InterPro" id="IPR006139">
    <property type="entry name" value="D-isomer_2_OHA_DH_cat_dom"/>
</dbReference>
<evidence type="ECO:0000256" key="8">
    <source>
        <dbReference type="ARBA" id="ARBA00048731"/>
    </source>
</evidence>
<dbReference type="Gene3D" id="3.40.50.720">
    <property type="entry name" value="NAD(P)-binding Rossmann-like Domain"/>
    <property type="match status" value="2"/>
</dbReference>
<proteinExistence type="inferred from homology"/>
<dbReference type="InterPro" id="IPR036291">
    <property type="entry name" value="NAD(P)-bd_dom_sf"/>
</dbReference>
<comment type="caution">
    <text evidence="11">The sequence shown here is derived from an EMBL/GenBank/DDBJ whole genome shotgun (WGS) entry which is preliminary data.</text>
</comment>
<comment type="similarity">
    <text evidence="2 9">Belongs to the D-isomer specific 2-hydroxyacid dehydrogenase family.</text>
</comment>
<comment type="pathway">
    <text evidence="1 9">Amino-acid biosynthesis; L-serine biosynthesis; L-serine from 3-phospho-D-glycerate: step 1/3.</text>
</comment>
<dbReference type="Pfam" id="PF19304">
    <property type="entry name" value="PGDH_inter"/>
    <property type="match status" value="1"/>
</dbReference>
<dbReference type="Pfam" id="PF01842">
    <property type="entry name" value="ACT"/>
    <property type="match status" value="1"/>
</dbReference>
<feature type="domain" description="ACT" evidence="10">
    <location>
        <begin position="453"/>
        <end position="525"/>
    </location>
</feature>
<keyword evidence="5 9" id="KW-0560">Oxidoreductase</keyword>
<dbReference type="InterPro" id="IPR006140">
    <property type="entry name" value="D-isomer_DH_NAD-bd"/>
</dbReference>
<accession>A0A8J8TE28</accession>
<dbReference type="SUPFAM" id="SSF51735">
    <property type="entry name" value="NAD(P)-binding Rossmann-fold domains"/>
    <property type="match status" value="1"/>
</dbReference>
<dbReference type="InterPro" id="IPR029753">
    <property type="entry name" value="D-isomer_DH_CS"/>
</dbReference>
<dbReference type="SUPFAM" id="SSF55021">
    <property type="entry name" value="ACT-like"/>
    <property type="match status" value="1"/>
</dbReference>
<evidence type="ECO:0000259" key="10">
    <source>
        <dbReference type="PROSITE" id="PS51671"/>
    </source>
</evidence>
<dbReference type="Gene3D" id="3.30.70.260">
    <property type="match status" value="1"/>
</dbReference>
<dbReference type="PROSITE" id="PS51671">
    <property type="entry name" value="ACT"/>
    <property type="match status" value="1"/>
</dbReference>
<dbReference type="UniPathway" id="UPA00135">
    <property type="reaction ID" value="UER00196"/>
</dbReference>
<dbReference type="PROSITE" id="PS00065">
    <property type="entry name" value="D_2_HYDROXYACID_DH_1"/>
    <property type="match status" value="1"/>
</dbReference>
<dbReference type="InterPro" id="IPR006236">
    <property type="entry name" value="PGDH"/>
</dbReference>
<dbReference type="Proteomes" id="UP000752814">
    <property type="component" value="Unassembled WGS sequence"/>
</dbReference>
<dbReference type="GO" id="GO:0051287">
    <property type="term" value="F:NAD binding"/>
    <property type="evidence" value="ECO:0007669"/>
    <property type="project" value="UniProtKB-UniRule"/>
</dbReference>
<dbReference type="FunFam" id="3.30.70.260:FF:000008">
    <property type="entry name" value="D-3-phosphoglycerate dehydrogenase, chloroplastic"/>
    <property type="match status" value="1"/>
</dbReference>
<dbReference type="InterPro" id="IPR045865">
    <property type="entry name" value="ACT-like_dom_sf"/>
</dbReference>
<keyword evidence="9" id="KW-0028">Amino-acid biosynthesis</keyword>
<dbReference type="PANTHER" id="PTHR42938">
    <property type="entry name" value="FORMATE DEHYDROGENASE 1"/>
    <property type="match status" value="1"/>
</dbReference>
<dbReference type="CDD" id="cd12173">
    <property type="entry name" value="PGDH_4"/>
    <property type="match status" value="1"/>
</dbReference>
<evidence type="ECO:0000256" key="7">
    <source>
        <dbReference type="ARBA" id="ARBA00023299"/>
    </source>
</evidence>
<dbReference type="InterPro" id="IPR029752">
    <property type="entry name" value="D-isomer_DH_CS1"/>
</dbReference>
<evidence type="ECO:0000256" key="3">
    <source>
        <dbReference type="ARBA" id="ARBA00013143"/>
    </source>
</evidence>
<keyword evidence="6 9" id="KW-0520">NAD</keyword>
<evidence type="ECO:0000256" key="4">
    <source>
        <dbReference type="ARBA" id="ARBA00021582"/>
    </source>
</evidence>
<dbReference type="Gene3D" id="3.30.1330.90">
    <property type="entry name" value="D-3-phosphoglycerate dehydrogenase, domain 3"/>
    <property type="match status" value="1"/>
</dbReference>
<keyword evidence="7 9" id="KW-0718">Serine biosynthesis</keyword>
<evidence type="ECO:0000256" key="6">
    <source>
        <dbReference type="ARBA" id="ARBA00023027"/>
    </source>
</evidence>
<dbReference type="Pfam" id="PF02826">
    <property type="entry name" value="2-Hacid_dh_C"/>
    <property type="match status" value="1"/>
</dbReference>
<dbReference type="SUPFAM" id="SSF52283">
    <property type="entry name" value="Formate/glycerate dehydrogenase catalytic domain-like"/>
    <property type="match status" value="1"/>
</dbReference>
<dbReference type="FunFam" id="3.40.50.720:FF:000021">
    <property type="entry name" value="D-3-phosphoglycerate dehydrogenase"/>
    <property type="match status" value="1"/>
</dbReference>
<dbReference type="CDD" id="cd04902">
    <property type="entry name" value="ACT_3PGDH-xct"/>
    <property type="match status" value="1"/>
</dbReference>
<comment type="catalytic activity">
    <reaction evidence="8 9">
        <text>(2R)-3-phosphoglycerate + NAD(+) = 3-phosphooxypyruvate + NADH + H(+)</text>
        <dbReference type="Rhea" id="RHEA:12641"/>
        <dbReference type="ChEBI" id="CHEBI:15378"/>
        <dbReference type="ChEBI" id="CHEBI:18110"/>
        <dbReference type="ChEBI" id="CHEBI:57540"/>
        <dbReference type="ChEBI" id="CHEBI:57945"/>
        <dbReference type="ChEBI" id="CHEBI:58272"/>
        <dbReference type="EC" id="1.1.1.95"/>
    </reaction>
</comment>
<dbReference type="NCBIfam" id="TIGR01327">
    <property type="entry name" value="PGDH"/>
    <property type="match status" value="1"/>
</dbReference>
<evidence type="ECO:0000256" key="2">
    <source>
        <dbReference type="ARBA" id="ARBA00005854"/>
    </source>
</evidence>
<evidence type="ECO:0000313" key="11">
    <source>
        <dbReference type="EMBL" id="TQS81534.1"/>
    </source>
</evidence>
<dbReference type="FunFam" id="3.30.1330.90:FF:000003">
    <property type="entry name" value="D-3-phosphoglycerate dehydrogenase"/>
    <property type="match status" value="1"/>
</dbReference>